<feature type="domain" description="Cysteine-rich" evidence="1">
    <location>
        <begin position="138"/>
        <end position="227"/>
    </location>
</feature>
<dbReference type="GO" id="GO:0016491">
    <property type="term" value="F:oxidoreductase activity"/>
    <property type="evidence" value="ECO:0007669"/>
    <property type="project" value="UniProtKB-ARBA"/>
</dbReference>
<evidence type="ECO:0000313" key="2">
    <source>
        <dbReference type="EMBL" id="PRY02227.1"/>
    </source>
</evidence>
<dbReference type="EMBL" id="PVZC01000001">
    <property type="protein sequence ID" value="PRY02227.1"/>
    <property type="molecule type" value="Genomic_DNA"/>
</dbReference>
<organism evidence="2 3">
    <name type="scientific">Allonocardiopsis opalescens</name>
    <dbReference type="NCBI Taxonomy" id="1144618"/>
    <lineage>
        <taxon>Bacteria</taxon>
        <taxon>Bacillati</taxon>
        <taxon>Actinomycetota</taxon>
        <taxon>Actinomycetes</taxon>
        <taxon>Streptosporangiales</taxon>
        <taxon>Allonocardiopsis</taxon>
    </lineage>
</organism>
<dbReference type="Proteomes" id="UP000237846">
    <property type="component" value="Unassembled WGS sequence"/>
</dbReference>
<keyword evidence="3" id="KW-1185">Reference proteome</keyword>
<accession>A0A2T0QE63</accession>
<feature type="domain" description="Cysteine-rich" evidence="1">
    <location>
        <begin position="13"/>
        <end position="92"/>
    </location>
</feature>
<sequence>MSGAGEDAAPRTVALFASCAADLAAPGPALAALRVLAAAGLRVEVPEAQTCCGQVGLNSGHREPAKRLMRRWIEVFEPYDAVVGVSGSCVATVFHQFARVLDGEWRGRAERVAARTWEFTRFVHDRADGLDLELDTCVTWHDSCHMLRSLGEKSAPRQVLGRVRGLTLAEAADNEVCCGFGGTFALKYPELSCAMADGKLDDFAATRSGGRTPEQVVSADATCLLHLSLRAQARGLPLRTVHIAELLAAALPGGPRSLPADARDGAAT</sequence>
<reference evidence="2 3" key="1">
    <citation type="submission" date="2018-03" db="EMBL/GenBank/DDBJ databases">
        <title>Genomic Encyclopedia of Archaeal and Bacterial Type Strains, Phase II (KMG-II): from individual species to whole genera.</title>
        <authorList>
            <person name="Goeker M."/>
        </authorList>
    </citation>
    <scope>NUCLEOTIDE SEQUENCE [LARGE SCALE GENOMIC DNA]</scope>
    <source>
        <strain evidence="2 3">DSM 45601</strain>
    </source>
</reference>
<dbReference type="AlphaFoldDB" id="A0A2T0QE63"/>
<comment type="caution">
    <text evidence="2">The sequence shown here is derived from an EMBL/GenBank/DDBJ whole genome shotgun (WGS) entry which is preliminary data.</text>
</comment>
<dbReference type="Pfam" id="PF02754">
    <property type="entry name" value="CCG"/>
    <property type="match status" value="2"/>
</dbReference>
<protein>
    <submittedName>
        <fullName evidence="2">L-lactate dehydrogenase complex protein LldE</fullName>
    </submittedName>
</protein>
<dbReference type="RefSeq" id="WP_170140864.1">
    <property type="nucleotide sequence ID" value="NZ_PVZC01000001.1"/>
</dbReference>
<evidence type="ECO:0000313" key="3">
    <source>
        <dbReference type="Proteomes" id="UP000237846"/>
    </source>
</evidence>
<dbReference type="InterPro" id="IPR004017">
    <property type="entry name" value="Cys_rich_dom"/>
</dbReference>
<name>A0A2T0QE63_9ACTN</name>
<proteinExistence type="predicted"/>
<dbReference type="PANTHER" id="PTHR30296">
    <property type="entry name" value="UNCHARACTERIZED PROTEIN YKGE"/>
    <property type="match status" value="1"/>
</dbReference>
<gene>
    <name evidence="2" type="ORF">CLV72_101828</name>
</gene>
<evidence type="ECO:0000259" key="1">
    <source>
        <dbReference type="Pfam" id="PF02754"/>
    </source>
</evidence>
<dbReference type="PANTHER" id="PTHR30296:SF0">
    <property type="entry name" value="LACTATE UTILIZATION PROTEIN A"/>
    <property type="match status" value="1"/>
</dbReference>
<dbReference type="GO" id="GO:0005829">
    <property type="term" value="C:cytosol"/>
    <property type="evidence" value="ECO:0007669"/>
    <property type="project" value="TreeGrafter"/>
</dbReference>